<protein>
    <submittedName>
        <fullName evidence="1">Uncharacterized protein</fullName>
    </submittedName>
</protein>
<dbReference type="Proteomes" id="UP001061070">
    <property type="component" value="Unassembled WGS sequence"/>
</dbReference>
<dbReference type="RefSeq" id="WP_099181533.1">
    <property type="nucleotide sequence ID" value="NZ_BAQW01000004.1"/>
</dbReference>
<name>A0ABQ0Q8X1_9PROT</name>
<comment type="caution">
    <text evidence="1">The sequence shown here is derived from an EMBL/GenBank/DDBJ whole genome shotgun (WGS) entry which is preliminary data.</text>
</comment>
<accession>A0ABQ0Q8X1</accession>
<reference evidence="1" key="1">
    <citation type="submission" date="2013-04" db="EMBL/GenBank/DDBJ databases">
        <title>The genome sequencing project of 58 acetic acid bacteria.</title>
        <authorList>
            <person name="Okamoto-Kainuma A."/>
            <person name="Ishikawa M."/>
            <person name="Umino S."/>
            <person name="Koizumi Y."/>
            <person name="Shiwa Y."/>
            <person name="Yoshikawa H."/>
            <person name="Matsutani M."/>
            <person name="Matsushita K."/>
        </authorList>
    </citation>
    <scope>NUCLEOTIDE SEQUENCE</scope>
    <source>
        <strain evidence="1">NRIC 0228</strain>
    </source>
</reference>
<keyword evidence="2" id="KW-1185">Reference proteome</keyword>
<gene>
    <name evidence="1" type="ORF">AA0228_0671</name>
</gene>
<proteinExistence type="predicted"/>
<sequence length="193" mass="21350">MNAVVMLREAASQTMNFDMNRLPLVQSALVNLFTRCADGLTVEQCLDGMSRVGPDAVMDAVMCRIALRFLARMPHDRLVREVYDELAQDLDGAAVTEAARIYDPLSTKLRREAEAMRGLGFVAITRTQGEEFARDLEESALQALRLEQRCAALEAQIRMMVGAQYSPSIIGIDFAQGADFTVDTVRSMRGARA</sequence>
<dbReference type="EMBL" id="BAQW01000004">
    <property type="protein sequence ID" value="GBR09426.1"/>
    <property type="molecule type" value="Genomic_DNA"/>
</dbReference>
<evidence type="ECO:0000313" key="2">
    <source>
        <dbReference type="Proteomes" id="UP001061070"/>
    </source>
</evidence>
<organism evidence="1 2">
    <name type="scientific">Gluconobacter frateurii NRIC 0228</name>
    <dbReference type="NCBI Taxonomy" id="1307946"/>
    <lineage>
        <taxon>Bacteria</taxon>
        <taxon>Pseudomonadati</taxon>
        <taxon>Pseudomonadota</taxon>
        <taxon>Alphaproteobacteria</taxon>
        <taxon>Acetobacterales</taxon>
        <taxon>Acetobacteraceae</taxon>
        <taxon>Gluconobacter</taxon>
    </lineage>
</organism>
<evidence type="ECO:0000313" key="1">
    <source>
        <dbReference type="EMBL" id="GBR09426.1"/>
    </source>
</evidence>